<dbReference type="InterPro" id="IPR003599">
    <property type="entry name" value="Ig_sub"/>
</dbReference>
<keyword evidence="2" id="KW-0732">Signal</keyword>
<dbReference type="SMART" id="SM00409">
    <property type="entry name" value="IG"/>
    <property type="match status" value="4"/>
</dbReference>
<dbReference type="InterPro" id="IPR047012">
    <property type="entry name" value="ICAM_VCAM"/>
</dbReference>
<dbReference type="PANTHER" id="PTHR13771">
    <property type="entry name" value="INTERCELLULAR ADHESION MOLECULE"/>
    <property type="match status" value="1"/>
</dbReference>
<accession>A0A3Q3B2M4</accession>
<dbReference type="Pfam" id="PF13895">
    <property type="entry name" value="Ig_2"/>
    <property type="match status" value="1"/>
</dbReference>
<dbReference type="PANTHER" id="PTHR13771:SF9">
    <property type="entry name" value="INTERCELLULAR ADHESION MOLECULE 5"/>
    <property type="match status" value="1"/>
</dbReference>
<dbReference type="InterPro" id="IPR036179">
    <property type="entry name" value="Ig-like_dom_sf"/>
</dbReference>
<keyword evidence="5" id="KW-1185">Reference proteome</keyword>
<dbReference type="InterPro" id="IPR013768">
    <property type="entry name" value="ICAM_N"/>
</dbReference>
<dbReference type="Pfam" id="PF07679">
    <property type="entry name" value="I-set"/>
    <property type="match status" value="1"/>
</dbReference>
<evidence type="ECO:0000313" key="4">
    <source>
        <dbReference type="Ensembl" id="ENSKMAP00000023190.1"/>
    </source>
</evidence>
<feature type="domain" description="Ig-like" evidence="3">
    <location>
        <begin position="219"/>
        <end position="314"/>
    </location>
</feature>
<dbReference type="GO" id="GO:0007155">
    <property type="term" value="P:cell adhesion"/>
    <property type="evidence" value="ECO:0007669"/>
    <property type="project" value="InterPro"/>
</dbReference>
<dbReference type="KEGG" id="kmr:108243745"/>
<dbReference type="GeneTree" id="ENSGT00940000159005"/>
<dbReference type="SUPFAM" id="SSF48726">
    <property type="entry name" value="Immunoglobulin"/>
    <property type="match status" value="6"/>
</dbReference>
<feature type="domain" description="Ig-like" evidence="3">
    <location>
        <begin position="384"/>
        <end position="462"/>
    </location>
</feature>
<dbReference type="GO" id="GO:0005178">
    <property type="term" value="F:integrin binding"/>
    <property type="evidence" value="ECO:0007669"/>
    <property type="project" value="InterPro"/>
</dbReference>
<proteinExistence type="predicted"/>
<dbReference type="RefSeq" id="XP_017284890.1">
    <property type="nucleotide sequence ID" value="XM_017429401.2"/>
</dbReference>
<dbReference type="InterPro" id="IPR013783">
    <property type="entry name" value="Ig-like_fold"/>
</dbReference>
<dbReference type="Gene3D" id="2.60.40.10">
    <property type="entry name" value="Immunoglobulins"/>
    <property type="match status" value="6"/>
</dbReference>
<reference evidence="4" key="2">
    <citation type="submission" date="2025-09" db="UniProtKB">
        <authorList>
            <consortium name="Ensembl"/>
        </authorList>
    </citation>
    <scope>IDENTIFICATION</scope>
</reference>
<keyword evidence="1" id="KW-0812">Transmembrane</keyword>
<evidence type="ECO:0000256" key="2">
    <source>
        <dbReference type="SAM" id="SignalP"/>
    </source>
</evidence>
<feature type="domain" description="Ig-like" evidence="3">
    <location>
        <begin position="120"/>
        <end position="210"/>
    </location>
</feature>
<protein>
    <submittedName>
        <fullName evidence="4">Hemicentin-1-like</fullName>
    </submittedName>
</protein>
<dbReference type="InterPro" id="IPR013098">
    <property type="entry name" value="Ig_I-set"/>
</dbReference>
<reference evidence="4" key="1">
    <citation type="submission" date="2025-08" db="UniProtKB">
        <authorList>
            <consortium name="Ensembl"/>
        </authorList>
    </citation>
    <scope>IDENTIFICATION</scope>
</reference>
<dbReference type="Proteomes" id="UP000264800">
    <property type="component" value="Unplaced"/>
</dbReference>
<dbReference type="OrthoDB" id="5843397at2759"/>
<dbReference type="PROSITE" id="PS50835">
    <property type="entry name" value="IG_LIKE"/>
    <property type="match status" value="5"/>
</dbReference>
<dbReference type="GeneID" id="108243745"/>
<evidence type="ECO:0000256" key="1">
    <source>
        <dbReference type="SAM" id="Phobius"/>
    </source>
</evidence>
<evidence type="ECO:0000259" key="3">
    <source>
        <dbReference type="PROSITE" id="PS50835"/>
    </source>
</evidence>
<dbReference type="OMA" id="LECPIRI"/>
<dbReference type="SMART" id="SM00408">
    <property type="entry name" value="IGc2"/>
    <property type="match status" value="3"/>
</dbReference>
<sequence>MKTTKGTLSASRQKTNPMTEWRLFLQLFAGLVLIVSGEAESCPIDLSPSRVVVKYGDSVSVNCTTSLTGIKGLGWEASQGGKGLRPVTSLTWTVETLTEWDMNPFCYITYKNESQCYRSPEVVIYTFPESISISSSSESEMTEGVESALICNISNIAPVKNLIVWWYKGDTIIHQKNISESTTINPTNLSPHHYFTPTRHDSNTTLRCDAYMDLGPEGPNFTASSQKYHTEVKYGPDIECSTIELHEGETLEGKCRVTGNPIPYVEWLKGGRLINSTIPLRRHDAGTFTVKAEGLTLKRTNIQVDVLYGPEWTCPHTYTILENSIHNVTCSLGFPEPEEIWFKDEEEVVLPQVLTRRNAGQYLVRVSNTLSSYNFTVDIIVLYPPSEIFELEDAEVNVGESLGLKCSSVSYPKPNYSWSYYQEANVMVQTEDGVSRLIIDRATGYNTGFYTCRVWTEQGSVSKTVRVHVKGAEQECPIEITPKEVVLQYQSRGQLVECESKTNKTNVKKIFWTLKSTNISNSSWFVNTSEDWDPQPSCHGNFTGIGICSKALPYILYKIPEKVSIRFVNASESFLEGTELQLKCDIIGVAPAQNLTVRWTFYRGNETVPPLGNASCDSSPNRSPLNVSCTMNITLERSHNGIEARCEAELSLGLTGPQPPNMTSNTLNIPVFYGPSINTTKLPETVLVFRDSPEELVCEADGNPPPTIDWEYNSQTATLKSDGHLVVYDAGSYKCNATNKFNSTIQEVKVILIEDYLPLIAGFVALTVVIISIVFLFIYSIYYKNTKMRRYSLKNPKFSSQNGNVAHNGWDIQLPVTKLS</sequence>
<dbReference type="AlphaFoldDB" id="A0A3Q3B2M4"/>
<feature type="signal peptide" evidence="2">
    <location>
        <begin position="1"/>
        <end position="39"/>
    </location>
</feature>
<dbReference type="Ensembl" id="ENSKMAT00000023485.1">
    <property type="protein sequence ID" value="ENSKMAP00000023190.1"/>
    <property type="gene ID" value="ENSKMAG00000017208.1"/>
</dbReference>
<feature type="transmembrane region" description="Helical" evidence="1">
    <location>
        <begin position="756"/>
        <end position="782"/>
    </location>
</feature>
<dbReference type="Pfam" id="PF13927">
    <property type="entry name" value="Ig_3"/>
    <property type="match status" value="1"/>
</dbReference>
<feature type="domain" description="Ig-like" evidence="3">
    <location>
        <begin position="675"/>
        <end position="751"/>
    </location>
</feature>
<name>A0A3Q3B2M4_KRYMA</name>
<feature type="domain" description="Ig-like" evidence="3">
    <location>
        <begin position="560"/>
        <end position="599"/>
    </location>
</feature>
<feature type="chain" id="PRO_5018764699" evidence="2">
    <location>
        <begin position="40"/>
        <end position="820"/>
    </location>
</feature>
<dbReference type="InterPro" id="IPR003598">
    <property type="entry name" value="Ig_sub2"/>
</dbReference>
<dbReference type="InterPro" id="IPR007110">
    <property type="entry name" value="Ig-like_dom"/>
</dbReference>
<keyword evidence="1" id="KW-1133">Transmembrane helix</keyword>
<evidence type="ECO:0000313" key="5">
    <source>
        <dbReference type="Proteomes" id="UP000264800"/>
    </source>
</evidence>
<dbReference type="Pfam" id="PF03921">
    <property type="entry name" value="ICAM_N"/>
    <property type="match status" value="1"/>
</dbReference>
<keyword evidence="1" id="KW-0472">Membrane</keyword>
<organism evidence="4 5">
    <name type="scientific">Kryptolebias marmoratus</name>
    <name type="common">Mangrove killifish</name>
    <name type="synonym">Rivulus marmoratus</name>
    <dbReference type="NCBI Taxonomy" id="37003"/>
    <lineage>
        <taxon>Eukaryota</taxon>
        <taxon>Metazoa</taxon>
        <taxon>Chordata</taxon>
        <taxon>Craniata</taxon>
        <taxon>Vertebrata</taxon>
        <taxon>Euteleostomi</taxon>
        <taxon>Actinopterygii</taxon>
        <taxon>Neopterygii</taxon>
        <taxon>Teleostei</taxon>
        <taxon>Neoteleostei</taxon>
        <taxon>Acanthomorphata</taxon>
        <taxon>Ovalentaria</taxon>
        <taxon>Atherinomorphae</taxon>
        <taxon>Cyprinodontiformes</taxon>
        <taxon>Rivulidae</taxon>
        <taxon>Kryptolebias</taxon>
    </lineage>
</organism>